<dbReference type="Proteomes" id="UP000268436">
    <property type="component" value="Unassembled WGS sequence"/>
</dbReference>
<name>A0ABY0BJ49_MORCA</name>
<sequence>MDNKDKQAQSFKPKISQSMADFLLITFKILNEQTSPRRHTLRMFIFRFKSANWLNAKSLNTSWLNMMISD</sequence>
<evidence type="ECO:0000313" key="1">
    <source>
        <dbReference type="EMBL" id="RUO15927.1"/>
    </source>
</evidence>
<protein>
    <submittedName>
        <fullName evidence="1">Uncharacterized protein</fullName>
    </submittedName>
</protein>
<dbReference type="EMBL" id="RYER01000018">
    <property type="protein sequence ID" value="RUO15927.1"/>
    <property type="molecule type" value="Genomic_DNA"/>
</dbReference>
<proteinExistence type="predicted"/>
<evidence type="ECO:0000313" key="2">
    <source>
        <dbReference type="Proteomes" id="UP000268436"/>
    </source>
</evidence>
<keyword evidence="2" id="KW-1185">Reference proteome</keyword>
<accession>A0ABY0BJ49</accession>
<reference evidence="1 2" key="1">
    <citation type="submission" date="2018-12" db="EMBL/GenBank/DDBJ databases">
        <title>Persistence of Moraxella catarrhalis in Chronic Obstructive Pulmonary Disease and Regulation of the Hag/MID Adhesin.</title>
        <authorList>
            <person name="Murphy T."/>
            <person name="Zhao X."/>
            <person name="Vyas G."/>
            <person name="Aluvathingal J."/>
            <person name="Nadendla S."/>
            <person name="Tallon L."/>
            <person name="Tettelin H."/>
        </authorList>
    </citation>
    <scope>NUCLEOTIDE SEQUENCE [LARGE SCALE GENOMIC DNA]</scope>
    <source>
        <strain evidence="1 2">173P27B1</strain>
    </source>
</reference>
<organism evidence="1 2">
    <name type="scientific">Moraxella catarrhalis</name>
    <name type="common">Branhamella catarrhalis</name>
    <dbReference type="NCBI Taxonomy" id="480"/>
    <lineage>
        <taxon>Bacteria</taxon>
        <taxon>Pseudomonadati</taxon>
        <taxon>Pseudomonadota</taxon>
        <taxon>Gammaproteobacteria</taxon>
        <taxon>Moraxellales</taxon>
        <taxon>Moraxellaceae</taxon>
        <taxon>Moraxella</taxon>
    </lineage>
</organism>
<comment type="caution">
    <text evidence="1">The sequence shown here is derived from an EMBL/GenBank/DDBJ whole genome shotgun (WGS) entry which is preliminary data.</text>
</comment>
<gene>
    <name evidence="1" type="ORF">EJK54_0741</name>
</gene>